<sequence length="418" mass="47510">METVQNIKQRFEIIGNDQKLNRAIEKAIQVAPTDITVLVAGESGVGKENIPKIIHSLSHRKHGKYIAVNCGAIPEGTIDSELFGHEKGAFTGATNTREGYFEVADGGTIFLDEVGELPLTTQVRLLRVLENGEFIKVGSSQVQKTNVRIVAATNVNLFDAIEKGKFREDLYYRLSTVDIALPPLRDRKEDIHLLFRKFVADFAHKYKMPPLKLDESAIPLLQKFRWSGNIRQLRNVAEQISVLEINRDISAATLQSYLPEQGSTLPSVIKNKKSESDFSTEREILYKVLFDMKSDLNDLKKLTLELIQNGSSKVQETNQNLIKKIYGSKEIDSEIDFEEEPRGTLIASQNNDNDYQENDDNYLFAETIEEEETLRLEQKEIEMIKKSLEKNKGKRKAAADELGISERTLYRKIKQFDL</sequence>
<keyword evidence="4" id="KW-0804">Transcription</keyword>
<dbReference type="InterPro" id="IPR025662">
    <property type="entry name" value="Sigma_54_int_dom_ATP-bd_1"/>
</dbReference>
<dbReference type="AlphaFoldDB" id="A0A1M5M3K5"/>
<dbReference type="InterPro" id="IPR002197">
    <property type="entry name" value="HTH_Fis"/>
</dbReference>
<dbReference type="PANTHER" id="PTHR32071">
    <property type="entry name" value="TRANSCRIPTIONAL REGULATORY PROTEIN"/>
    <property type="match status" value="1"/>
</dbReference>
<dbReference type="PRINTS" id="PR01590">
    <property type="entry name" value="HTHFIS"/>
</dbReference>
<feature type="domain" description="Sigma-54 factor interaction" evidence="5">
    <location>
        <begin position="13"/>
        <end position="242"/>
    </location>
</feature>
<name>A0A1M5M3K5_9FLAO</name>
<dbReference type="EMBL" id="FQWF01000009">
    <property type="protein sequence ID" value="SHG71912.1"/>
    <property type="molecule type" value="Genomic_DNA"/>
</dbReference>
<dbReference type="SUPFAM" id="SSF46689">
    <property type="entry name" value="Homeodomain-like"/>
    <property type="match status" value="1"/>
</dbReference>
<dbReference type="RefSeq" id="WP_073019938.1">
    <property type="nucleotide sequence ID" value="NZ_FQWF01000009.1"/>
</dbReference>
<keyword evidence="2" id="KW-0067">ATP-binding</keyword>
<keyword evidence="1" id="KW-0547">Nucleotide-binding</keyword>
<dbReference type="GO" id="GO:0006355">
    <property type="term" value="P:regulation of DNA-templated transcription"/>
    <property type="evidence" value="ECO:0007669"/>
    <property type="project" value="InterPro"/>
</dbReference>
<dbReference type="GO" id="GO:0043565">
    <property type="term" value="F:sequence-specific DNA binding"/>
    <property type="evidence" value="ECO:0007669"/>
    <property type="project" value="InterPro"/>
</dbReference>
<keyword evidence="7" id="KW-1185">Reference proteome</keyword>
<dbReference type="Pfam" id="PF02954">
    <property type="entry name" value="HTH_8"/>
    <property type="match status" value="1"/>
</dbReference>
<reference evidence="7" key="1">
    <citation type="submission" date="2016-11" db="EMBL/GenBank/DDBJ databases">
        <authorList>
            <person name="Varghese N."/>
            <person name="Submissions S."/>
        </authorList>
    </citation>
    <scope>NUCLEOTIDE SEQUENCE [LARGE SCALE GENOMIC DNA]</scope>
    <source>
        <strain evidence="7">DSM 17659</strain>
    </source>
</reference>
<dbReference type="STRING" id="229205.SAMN05444372_10939"/>
<dbReference type="PROSITE" id="PS00675">
    <property type="entry name" value="SIGMA54_INTERACT_1"/>
    <property type="match status" value="1"/>
</dbReference>
<evidence type="ECO:0000256" key="3">
    <source>
        <dbReference type="ARBA" id="ARBA00023015"/>
    </source>
</evidence>
<dbReference type="InterPro" id="IPR003593">
    <property type="entry name" value="AAA+_ATPase"/>
</dbReference>
<dbReference type="InterPro" id="IPR058031">
    <property type="entry name" value="AAA_lid_NorR"/>
</dbReference>
<dbReference type="Gene3D" id="1.10.8.60">
    <property type="match status" value="1"/>
</dbReference>
<dbReference type="SMART" id="SM00382">
    <property type="entry name" value="AAA"/>
    <property type="match status" value="1"/>
</dbReference>
<dbReference type="FunFam" id="3.40.50.300:FF:000006">
    <property type="entry name" value="DNA-binding transcriptional regulator NtrC"/>
    <property type="match status" value="1"/>
</dbReference>
<evidence type="ECO:0000256" key="2">
    <source>
        <dbReference type="ARBA" id="ARBA00022840"/>
    </source>
</evidence>
<dbReference type="Proteomes" id="UP000184020">
    <property type="component" value="Unassembled WGS sequence"/>
</dbReference>
<evidence type="ECO:0000259" key="5">
    <source>
        <dbReference type="PROSITE" id="PS50045"/>
    </source>
</evidence>
<dbReference type="CDD" id="cd00009">
    <property type="entry name" value="AAA"/>
    <property type="match status" value="1"/>
</dbReference>
<proteinExistence type="predicted"/>
<dbReference type="InterPro" id="IPR025943">
    <property type="entry name" value="Sigma_54_int_dom_ATP-bd_2"/>
</dbReference>
<evidence type="ECO:0000256" key="1">
    <source>
        <dbReference type="ARBA" id="ARBA00022741"/>
    </source>
</evidence>
<dbReference type="GO" id="GO:0005524">
    <property type="term" value="F:ATP binding"/>
    <property type="evidence" value="ECO:0007669"/>
    <property type="project" value="UniProtKB-KW"/>
</dbReference>
<accession>A0A1M5M3K5</accession>
<dbReference type="InterPro" id="IPR027417">
    <property type="entry name" value="P-loop_NTPase"/>
</dbReference>
<dbReference type="Gene3D" id="1.10.10.60">
    <property type="entry name" value="Homeodomain-like"/>
    <property type="match status" value="1"/>
</dbReference>
<dbReference type="PROSITE" id="PS50045">
    <property type="entry name" value="SIGMA54_INTERACT_4"/>
    <property type="match status" value="1"/>
</dbReference>
<dbReference type="PROSITE" id="PS00676">
    <property type="entry name" value="SIGMA54_INTERACT_2"/>
    <property type="match status" value="1"/>
</dbReference>
<evidence type="ECO:0000313" key="7">
    <source>
        <dbReference type="Proteomes" id="UP000184020"/>
    </source>
</evidence>
<evidence type="ECO:0000313" key="6">
    <source>
        <dbReference type="EMBL" id="SHG71912.1"/>
    </source>
</evidence>
<dbReference type="OrthoDB" id="5401077at2"/>
<dbReference type="PANTHER" id="PTHR32071:SF121">
    <property type="entry name" value="SIGMA L-DEPENDENT TRANSCRIPTIONAL REGULATOR YQIR-RELATED"/>
    <property type="match status" value="1"/>
</dbReference>
<dbReference type="SUPFAM" id="SSF52540">
    <property type="entry name" value="P-loop containing nucleoside triphosphate hydrolases"/>
    <property type="match status" value="1"/>
</dbReference>
<gene>
    <name evidence="6" type="ORF">SAMN05444372_10939</name>
</gene>
<dbReference type="Pfam" id="PF00158">
    <property type="entry name" value="Sigma54_activat"/>
    <property type="match status" value="1"/>
</dbReference>
<dbReference type="Pfam" id="PF25601">
    <property type="entry name" value="AAA_lid_14"/>
    <property type="match status" value="1"/>
</dbReference>
<evidence type="ECO:0000256" key="4">
    <source>
        <dbReference type="ARBA" id="ARBA00023163"/>
    </source>
</evidence>
<keyword evidence="3" id="KW-0805">Transcription regulation</keyword>
<dbReference type="InterPro" id="IPR009057">
    <property type="entry name" value="Homeodomain-like_sf"/>
</dbReference>
<protein>
    <submittedName>
        <fullName evidence="6">Regulatory protein, Fis family</fullName>
    </submittedName>
</protein>
<dbReference type="InterPro" id="IPR002078">
    <property type="entry name" value="Sigma_54_int"/>
</dbReference>
<organism evidence="6 7">
    <name type="scientific">Flavobacterium micromati</name>
    <dbReference type="NCBI Taxonomy" id="229205"/>
    <lineage>
        <taxon>Bacteria</taxon>
        <taxon>Pseudomonadati</taxon>
        <taxon>Bacteroidota</taxon>
        <taxon>Flavobacteriia</taxon>
        <taxon>Flavobacteriales</taxon>
        <taxon>Flavobacteriaceae</taxon>
        <taxon>Flavobacterium</taxon>
    </lineage>
</organism>
<dbReference type="Gene3D" id="3.40.50.300">
    <property type="entry name" value="P-loop containing nucleotide triphosphate hydrolases"/>
    <property type="match status" value="1"/>
</dbReference>